<proteinExistence type="predicted"/>
<protein>
    <submittedName>
        <fullName evidence="1">Uncharacterized protein</fullName>
    </submittedName>
</protein>
<name>A0ABW9MW61_9FIRM</name>
<organism evidence="1 2">
    <name type="scientific">Anaerococcus cruorum</name>
    <dbReference type="NCBI Taxonomy" id="3115617"/>
    <lineage>
        <taxon>Bacteria</taxon>
        <taxon>Bacillati</taxon>
        <taxon>Bacillota</taxon>
        <taxon>Tissierellia</taxon>
        <taxon>Tissierellales</taxon>
        <taxon>Peptoniphilaceae</taxon>
        <taxon>Anaerococcus</taxon>
    </lineage>
</organism>
<dbReference type="EMBL" id="JBGMEH010000006">
    <property type="protein sequence ID" value="MFO3716088.1"/>
    <property type="molecule type" value="Genomic_DNA"/>
</dbReference>
<comment type="caution">
    <text evidence="1">The sequence shown here is derived from an EMBL/GenBank/DDBJ whole genome shotgun (WGS) entry which is preliminary data.</text>
</comment>
<gene>
    <name evidence="1" type="ORF">ACCQ40_04715</name>
</gene>
<dbReference type="RefSeq" id="WP_410032822.1">
    <property type="nucleotide sequence ID" value="NZ_JBGMEH010000006.1"/>
</dbReference>
<evidence type="ECO:0000313" key="2">
    <source>
        <dbReference type="Proteomes" id="UP001638015"/>
    </source>
</evidence>
<sequence length="56" mass="6847">MTLKLFTFGKANKKENEKQNQREKAIAERIRKNQIQAERKERMRKICEVRKYCFGE</sequence>
<accession>A0ABW9MW61</accession>
<dbReference type="Proteomes" id="UP001638015">
    <property type="component" value="Unassembled WGS sequence"/>
</dbReference>
<reference evidence="1 2" key="1">
    <citation type="journal article" date="2025" name="Anaerobe">
        <title>Description of Anaerococcus kampingiae sp. nov., Anaerococcus groningensis sp. nov., Anaerococcus martiniensis sp. nov., and Anaerococcus cruorum sp. nov., isolated from human clinical specimens.</title>
        <authorList>
            <person name="Boiten K.E."/>
            <person name="Meijer J."/>
            <person name="van Wezel E.M."/>
            <person name="Veloo A.C.M."/>
        </authorList>
    </citation>
    <scope>NUCLEOTIDE SEQUENCE [LARGE SCALE GENOMIC DNA]</scope>
    <source>
        <strain evidence="1 2">ENR1039</strain>
    </source>
</reference>
<evidence type="ECO:0000313" key="1">
    <source>
        <dbReference type="EMBL" id="MFO3716088.1"/>
    </source>
</evidence>
<keyword evidence="2" id="KW-1185">Reference proteome</keyword>